<evidence type="ECO:0000256" key="1">
    <source>
        <dbReference type="ARBA" id="ARBA00023015"/>
    </source>
</evidence>
<dbReference type="Gene3D" id="1.10.357.10">
    <property type="entry name" value="Tetracycline Repressor, domain 2"/>
    <property type="match status" value="1"/>
</dbReference>
<feature type="DNA-binding region" description="H-T-H motif" evidence="4">
    <location>
        <begin position="33"/>
        <end position="52"/>
    </location>
</feature>
<dbReference type="SUPFAM" id="SSF46689">
    <property type="entry name" value="Homeodomain-like"/>
    <property type="match status" value="1"/>
</dbReference>
<dbReference type="Pfam" id="PF00440">
    <property type="entry name" value="TetR_N"/>
    <property type="match status" value="1"/>
</dbReference>
<proteinExistence type="predicted"/>
<keyword evidence="2 4" id="KW-0238">DNA-binding</keyword>
<gene>
    <name evidence="6" type="ORF">LZG35_19975</name>
</gene>
<dbReference type="SUPFAM" id="SSF48498">
    <property type="entry name" value="Tetracyclin repressor-like, C-terminal domain"/>
    <property type="match status" value="1"/>
</dbReference>
<evidence type="ECO:0000259" key="5">
    <source>
        <dbReference type="PROSITE" id="PS50977"/>
    </source>
</evidence>
<dbReference type="GeneID" id="94686126"/>
<dbReference type="InterPro" id="IPR001647">
    <property type="entry name" value="HTH_TetR"/>
</dbReference>
<sequence length="206" mass="23271">MSQTARYHHGDLHATLLREAAVLLREQGIEGLSLRRLAERAGVSRTAPYHHFADKNALLCALAEQGFRKLETLMQEEDLESEPARGLRRFVHAYLRFASQDPEQYELMFGRTLWKTGRPTESLTRVAHGCFRRYIDLMYRPPLASRLPPGMDPLRLAQASWATLHGLSRLLLDGIYLDQNDMEAVSDQAVDLMIAGLRLGEDVTGG</sequence>
<keyword evidence="3" id="KW-0804">Transcription</keyword>
<dbReference type="Pfam" id="PF13305">
    <property type="entry name" value="TetR_C_33"/>
    <property type="match status" value="1"/>
</dbReference>
<accession>A0A9Q3W8I0</accession>
<dbReference type="AlphaFoldDB" id="A0A9Q3W8I0"/>
<name>A0A9Q3W8I0_9GAMM</name>
<dbReference type="PANTHER" id="PTHR47506:SF1">
    <property type="entry name" value="HTH-TYPE TRANSCRIPTIONAL REGULATOR YJDC"/>
    <property type="match status" value="1"/>
</dbReference>
<evidence type="ECO:0000256" key="3">
    <source>
        <dbReference type="ARBA" id="ARBA00023163"/>
    </source>
</evidence>
<dbReference type="EMBL" id="JAJVKT010000033">
    <property type="protein sequence ID" value="MCE7510921.1"/>
    <property type="molecule type" value="Genomic_DNA"/>
</dbReference>
<dbReference type="PROSITE" id="PS50977">
    <property type="entry name" value="HTH_TETR_2"/>
    <property type="match status" value="1"/>
</dbReference>
<dbReference type="KEGG" id="axe:P40_06820"/>
<reference evidence="6" key="1">
    <citation type="submission" date="2022-01" db="EMBL/GenBank/DDBJ databases">
        <authorList>
            <person name="Karlyshev A.V."/>
            <person name="Jaspars M."/>
        </authorList>
    </citation>
    <scope>NUCLEOTIDE SEQUENCE</scope>
    <source>
        <strain evidence="6">AGSA3-2</strain>
    </source>
</reference>
<dbReference type="RefSeq" id="WP_022995546.1">
    <property type="nucleotide sequence ID" value="NZ_CP012331.1"/>
</dbReference>
<organism evidence="6 7">
    <name type="scientific">Alloalcanivorax xenomutans</name>
    <dbReference type="NCBI Taxonomy" id="1094342"/>
    <lineage>
        <taxon>Bacteria</taxon>
        <taxon>Pseudomonadati</taxon>
        <taxon>Pseudomonadota</taxon>
        <taxon>Gammaproteobacteria</taxon>
        <taxon>Oceanospirillales</taxon>
        <taxon>Alcanivoracaceae</taxon>
        <taxon>Alloalcanivorax</taxon>
    </lineage>
</organism>
<evidence type="ECO:0000256" key="2">
    <source>
        <dbReference type="ARBA" id="ARBA00023125"/>
    </source>
</evidence>
<dbReference type="Proteomes" id="UP001107961">
    <property type="component" value="Unassembled WGS sequence"/>
</dbReference>
<dbReference type="InterPro" id="IPR009057">
    <property type="entry name" value="Homeodomain-like_sf"/>
</dbReference>
<dbReference type="PRINTS" id="PR00455">
    <property type="entry name" value="HTHTETR"/>
</dbReference>
<comment type="caution">
    <text evidence="6">The sequence shown here is derived from an EMBL/GenBank/DDBJ whole genome shotgun (WGS) entry which is preliminary data.</text>
</comment>
<dbReference type="PANTHER" id="PTHR47506">
    <property type="entry name" value="TRANSCRIPTIONAL REGULATORY PROTEIN"/>
    <property type="match status" value="1"/>
</dbReference>
<dbReference type="InterPro" id="IPR025996">
    <property type="entry name" value="MT1864/Rv1816-like_C"/>
</dbReference>
<evidence type="ECO:0000313" key="7">
    <source>
        <dbReference type="Proteomes" id="UP001107961"/>
    </source>
</evidence>
<dbReference type="InterPro" id="IPR036271">
    <property type="entry name" value="Tet_transcr_reg_TetR-rel_C_sf"/>
</dbReference>
<evidence type="ECO:0000256" key="4">
    <source>
        <dbReference type="PROSITE-ProRule" id="PRU00335"/>
    </source>
</evidence>
<keyword evidence="1" id="KW-0805">Transcription regulation</keyword>
<evidence type="ECO:0000313" key="6">
    <source>
        <dbReference type="EMBL" id="MCE7510921.1"/>
    </source>
</evidence>
<feature type="domain" description="HTH tetR-type" evidence="5">
    <location>
        <begin position="10"/>
        <end position="70"/>
    </location>
</feature>
<protein>
    <submittedName>
        <fullName evidence="6">TetR/AcrR family transcriptional regulator</fullName>
    </submittedName>
</protein>
<keyword evidence="7" id="KW-1185">Reference proteome</keyword>
<dbReference type="GO" id="GO:0003677">
    <property type="term" value="F:DNA binding"/>
    <property type="evidence" value="ECO:0007669"/>
    <property type="project" value="UniProtKB-UniRule"/>
</dbReference>